<keyword evidence="2" id="KW-1185">Reference proteome</keyword>
<accession>A0A7W9G8R4</accession>
<dbReference type="RefSeq" id="WP_185072644.1">
    <property type="nucleotide sequence ID" value="NZ_JACHMB010000001.1"/>
</dbReference>
<dbReference type="AlphaFoldDB" id="A0A7W9G8R4"/>
<evidence type="ECO:0000313" key="1">
    <source>
        <dbReference type="EMBL" id="MBB5779310.1"/>
    </source>
</evidence>
<reference evidence="1 2" key="1">
    <citation type="submission" date="2020-08" db="EMBL/GenBank/DDBJ databases">
        <title>Sequencing the genomes of 1000 actinobacteria strains.</title>
        <authorList>
            <person name="Klenk H.-P."/>
        </authorList>
    </citation>
    <scope>NUCLEOTIDE SEQUENCE [LARGE SCALE GENOMIC DNA]</scope>
    <source>
        <strain evidence="1 2">DSM 45507</strain>
    </source>
</reference>
<protein>
    <submittedName>
        <fullName evidence="1">Uncharacterized protein</fullName>
    </submittedName>
</protein>
<comment type="caution">
    <text evidence="1">The sequence shown here is derived from an EMBL/GenBank/DDBJ whole genome shotgun (WGS) entry which is preliminary data.</text>
</comment>
<dbReference type="Proteomes" id="UP000579153">
    <property type="component" value="Unassembled WGS sequence"/>
</dbReference>
<dbReference type="EMBL" id="JACHMB010000001">
    <property type="protein sequence ID" value="MBB5779310.1"/>
    <property type="molecule type" value="Genomic_DNA"/>
</dbReference>
<proteinExistence type="predicted"/>
<evidence type="ECO:0000313" key="2">
    <source>
        <dbReference type="Proteomes" id="UP000579153"/>
    </source>
</evidence>
<organism evidence="1 2">
    <name type="scientific">Nonomuraea jabiensis</name>
    <dbReference type="NCBI Taxonomy" id="882448"/>
    <lineage>
        <taxon>Bacteria</taxon>
        <taxon>Bacillati</taxon>
        <taxon>Actinomycetota</taxon>
        <taxon>Actinomycetes</taxon>
        <taxon>Streptosporangiales</taxon>
        <taxon>Streptosporangiaceae</taxon>
        <taxon>Nonomuraea</taxon>
    </lineage>
</organism>
<name>A0A7W9G8R4_9ACTN</name>
<gene>
    <name evidence="1" type="ORF">HD596_006066</name>
</gene>
<sequence length="50" mass="4801">MAATAHGHAGLLHLGAFGAGEQAVDMAVRCAADATLALIAGRARLGASTG</sequence>